<gene>
    <name evidence="1" type="ORF">C1H46_032560</name>
</gene>
<comment type="caution">
    <text evidence="1">The sequence shown here is derived from an EMBL/GenBank/DDBJ whole genome shotgun (WGS) entry which is preliminary data.</text>
</comment>
<keyword evidence="2" id="KW-1185">Reference proteome</keyword>
<evidence type="ECO:0000313" key="1">
    <source>
        <dbReference type="EMBL" id="TQD81909.1"/>
    </source>
</evidence>
<organism evidence="1 2">
    <name type="scientific">Malus baccata</name>
    <name type="common">Siberian crab apple</name>
    <name type="synonym">Pyrus baccata</name>
    <dbReference type="NCBI Taxonomy" id="106549"/>
    <lineage>
        <taxon>Eukaryota</taxon>
        <taxon>Viridiplantae</taxon>
        <taxon>Streptophyta</taxon>
        <taxon>Embryophyta</taxon>
        <taxon>Tracheophyta</taxon>
        <taxon>Spermatophyta</taxon>
        <taxon>Magnoliopsida</taxon>
        <taxon>eudicotyledons</taxon>
        <taxon>Gunneridae</taxon>
        <taxon>Pentapetalae</taxon>
        <taxon>rosids</taxon>
        <taxon>fabids</taxon>
        <taxon>Rosales</taxon>
        <taxon>Rosaceae</taxon>
        <taxon>Amygdaloideae</taxon>
        <taxon>Maleae</taxon>
        <taxon>Malus</taxon>
    </lineage>
</organism>
<dbReference type="Proteomes" id="UP000315295">
    <property type="component" value="Unassembled WGS sequence"/>
</dbReference>
<sequence>MSVNNSSEVQRKHPYAPIHKLDRIEKLEHDLLCYRKTENSNFTDHMDLSCTKDRDVCFSGGLLGPDGTNRFLGKWCKQGLNKGSESRQNPSADSGNLIAVGADGRGGRIKVLRSLNHSIVDNKENAPGTKRFKSGSKANSVQSQGCLQIEHFFGRVGR</sequence>
<dbReference type="PANTHER" id="PTHR47344:SF1">
    <property type="entry name" value="RING ZINC FINGER PROTEIN-RELATED"/>
    <property type="match status" value="1"/>
</dbReference>
<evidence type="ECO:0000313" key="2">
    <source>
        <dbReference type="Proteomes" id="UP000315295"/>
    </source>
</evidence>
<name>A0A540L6D5_MALBA</name>
<dbReference type="PANTHER" id="PTHR47344">
    <property type="entry name" value="RING ZINC FINGER PROTEIN-RELATED"/>
    <property type="match status" value="1"/>
</dbReference>
<dbReference type="AlphaFoldDB" id="A0A540L6D5"/>
<reference evidence="1 2" key="1">
    <citation type="journal article" date="2019" name="G3 (Bethesda)">
        <title>Sequencing of a Wild Apple (Malus baccata) Genome Unravels the Differences Between Cultivated and Wild Apple Species Regarding Disease Resistance and Cold Tolerance.</title>
        <authorList>
            <person name="Chen X."/>
        </authorList>
    </citation>
    <scope>NUCLEOTIDE SEQUENCE [LARGE SCALE GENOMIC DNA]</scope>
    <source>
        <strain evidence="2">cv. Shandingzi</strain>
        <tissue evidence="1">Leaves</tissue>
    </source>
</reference>
<protein>
    <submittedName>
        <fullName evidence="1">Uncharacterized protein</fullName>
    </submittedName>
</protein>
<accession>A0A540L6D5</accession>
<proteinExistence type="predicted"/>
<dbReference type="STRING" id="106549.A0A540L6D5"/>
<dbReference type="EMBL" id="VIEB01000746">
    <property type="protein sequence ID" value="TQD81909.1"/>
    <property type="molecule type" value="Genomic_DNA"/>
</dbReference>